<proteinExistence type="predicted"/>
<accession>A0A9K2KN31</accession>
<gene>
    <name evidence="1" type="ordered locus">NMV_0273</name>
</gene>
<dbReference type="AlphaFoldDB" id="A0A9K2KN31"/>
<name>A0A9K2KN31_NEIM8</name>
<evidence type="ECO:0000313" key="2">
    <source>
        <dbReference type="Proteomes" id="UP000002076"/>
    </source>
</evidence>
<sequence>MEADRHFHELQQVLHRQNGYLSYGQAFYPAETVELAAYNQQDAVAYTVCLLILIQSTVMQTYWADLSSYWQEYWKNNREALLPNLMKELDAAFALAREKGELD</sequence>
<organism evidence="1 2">
    <name type="scientific">Neisseria meningitidis serogroup C (strain 8013)</name>
    <dbReference type="NCBI Taxonomy" id="604162"/>
    <lineage>
        <taxon>Bacteria</taxon>
        <taxon>Pseudomonadati</taxon>
        <taxon>Pseudomonadota</taxon>
        <taxon>Betaproteobacteria</taxon>
        <taxon>Neisseriales</taxon>
        <taxon>Neisseriaceae</taxon>
        <taxon>Neisseria</taxon>
    </lineage>
</organism>
<evidence type="ECO:0000313" key="1">
    <source>
        <dbReference type="EMBL" id="CAX49234.1"/>
    </source>
</evidence>
<reference evidence="1 2" key="1">
    <citation type="journal article" date="2009" name="Genome Biol.">
        <title>NeMeSys: a biological resource for narrowing the gap between sequence and function in the human pathogen Neisseria meningitidis.</title>
        <authorList>
            <person name="Rusniok C."/>
            <person name="Vallenet D."/>
            <person name="Floquet S."/>
            <person name="Ewles H."/>
            <person name="Mouze-Soulama C."/>
            <person name="Brown D."/>
            <person name="Lajus A."/>
            <person name="Buchrieser C."/>
            <person name="Medigue C."/>
            <person name="Glaser P."/>
            <person name="Pelicic V."/>
        </authorList>
    </citation>
    <scope>NUCLEOTIDE SEQUENCE [LARGE SCALE GENOMIC DNA]</scope>
    <source>
        <strain evidence="1 2">8013</strain>
    </source>
</reference>
<dbReference type="Proteomes" id="UP000002076">
    <property type="component" value="Chromosome"/>
</dbReference>
<dbReference type="KEGG" id="nmt:NMV_0273"/>
<protein>
    <submittedName>
        <fullName evidence="1">Uncharacterized protein</fullName>
    </submittedName>
</protein>
<dbReference type="EMBL" id="FM999788">
    <property type="protein sequence ID" value="CAX49234.1"/>
    <property type="molecule type" value="Genomic_DNA"/>
</dbReference>